<accession>A0ABU7P578</accession>
<evidence type="ECO:0008006" key="3">
    <source>
        <dbReference type="Google" id="ProtNLM"/>
    </source>
</evidence>
<dbReference type="Proteomes" id="UP001344658">
    <property type="component" value="Unassembled WGS sequence"/>
</dbReference>
<dbReference type="SUPFAM" id="SSF55424">
    <property type="entry name" value="FAD/NAD-linked reductases, dimerisation (C-terminal) domain"/>
    <property type="match status" value="1"/>
</dbReference>
<name>A0ABU7P578_9ACTN</name>
<dbReference type="InterPro" id="IPR016156">
    <property type="entry name" value="FAD/NAD-linked_Rdtase_dimer_sf"/>
</dbReference>
<keyword evidence="2" id="KW-1185">Reference proteome</keyword>
<proteinExistence type="predicted"/>
<dbReference type="EMBL" id="JAZEWV010000001">
    <property type="protein sequence ID" value="MEE4540432.1"/>
    <property type="molecule type" value="Genomic_DNA"/>
</dbReference>
<reference evidence="1 2" key="1">
    <citation type="submission" date="2023-12" db="EMBL/GenBank/DDBJ databases">
        <title>Streptomyces sp. V4-01.</title>
        <authorList>
            <person name="Somphong A."/>
            <person name="Phongsopitanun W."/>
        </authorList>
    </citation>
    <scope>NUCLEOTIDE SEQUENCE [LARGE SCALE GENOMIC DNA]</scope>
    <source>
        <strain evidence="1 2">V4-01</strain>
    </source>
</reference>
<comment type="caution">
    <text evidence="1">The sequence shown here is derived from an EMBL/GenBank/DDBJ whole genome shotgun (WGS) entry which is preliminary data.</text>
</comment>
<dbReference type="Gene3D" id="3.30.390.30">
    <property type="match status" value="1"/>
</dbReference>
<sequence length="54" mass="5524">MLGAALLGIDAREVVSTVAPAMRHDVTATELRDAISTHTSSTEAFNGVLGAIVS</sequence>
<evidence type="ECO:0000313" key="1">
    <source>
        <dbReference type="EMBL" id="MEE4540432.1"/>
    </source>
</evidence>
<protein>
    <recommendedName>
        <fullName evidence="3">Pyridine nucleotide-disulphide oxidoreductase dimerisation domain-containing protein</fullName>
    </recommendedName>
</protein>
<dbReference type="RefSeq" id="WP_330792139.1">
    <property type="nucleotide sequence ID" value="NZ_JAZEWV010000001.1"/>
</dbReference>
<organism evidence="1 2">
    <name type="scientific">Actinacidiphila polyblastidii</name>
    <dbReference type="NCBI Taxonomy" id="3110430"/>
    <lineage>
        <taxon>Bacteria</taxon>
        <taxon>Bacillati</taxon>
        <taxon>Actinomycetota</taxon>
        <taxon>Actinomycetes</taxon>
        <taxon>Kitasatosporales</taxon>
        <taxon>Streptomycetaceae</taxon>
        <taxon>Actinacidiphila</taxon>
    </lineage>
</organism>
<gene>
    <name evidence="1" type="ORF">V2S66_00425</name>
</gene>
<evidence type="ECO:0000313" key="2">
    <source>
        <dbReference type="Proteomes" id="UP001344658"/>
    </source>
</evidence>